<feature type="chain" id="PRO_5038402509" description="Secreted protein" evidence="2">
    <location>
        <begin position="31"/>
        <end position="86"/>
    </location>
</feature>
<reference evidence="3" key="1">
    <citation type="journal article" date="2014" name="Int. J. Syst. Evol. Microbiol.">
        <title>Complete genome sequence of Corynebacterium casei LMG S-19264T (=DSM 44701T), isolated from a smear-ripened cheese.</title>
        <authorList>
            <consortium name="US DOE Joint Genome Institute (JGI-PGF)"/>
            <person name="Walter F."/>
            <person name="Albersmeier A."/>
            <person name="Kalinowski J."/>
            <person name="Ruckert C."/>
        </authorList>
    </citation>
    <scope>NUCLEOTIDE SEQUENCE</scope>
    <source>
        <strain evidence="3">JCM 4784</strain>
    </source>
</reference>
<evidence type="ECO:0000313" key="4">
    <source>
        <dbReference type="Proteomes" id="UP000608024"/>
    </source>
</evidence>
<evidence type="ECO:0008006" key="5">
    <source>
        <dbReference type="Google" id="ProtNLM"/>
    </source>
</evidence>
<organism evidence="3 4">
    <name type="scientific">Streptomyces longispororuber</name>
    <dbReference type="NCBI Taxonomy" id="68230"/>
    <lineage>
        <taxon>Bacteria</taxon>
        <taxon>Bacillati</taxon>
        <taxon>Actinomycetota</taxon>
        <taxon>Actinomycetes</taxon>
        <taxon>Kitasatosporales</taxon>
        <taxon>Streptomycetaceae</taxon>
        <taxon>Streptomyces</taxon>
    </lineage>
</organism>
<dbReference type="Proteomes" id="UP000608024">
    <property type="component" value="Unassembled WGS sequence"/>
</dbReference>
<proteinExistence type="predicted"/>
<dbReference type="EMBL" id="BNBT01000152">
    <property type="protein sequence ID" value="GHE87677.1"/>
    <property type="molecule type" value="Genomic_DNA"/>
</dbReference>
<protein>
    <recommendedName>
        <fullName evidence="5">Secreted protein</fullName>
    </recommendedName>
</protein>
<comment type="caution">
    <text evidence="3">The sequence shown here is derived from an EMBL/GenBank/DDBJ whole genome shotgun (WGS) entry which is preliminary data.</text>
</comment>
<dbReference type="RefSeq" id="WP_190139636.1">
    <property type="nucleotide sequence ID" value="NZ_BNBT01000152.1"/>
</dbReference>
<accession>A0A919A6F0</accession>
<evidence type="ECO:0000313" key="3">
    <source>
        <dbReference type="EMBL" id="GHE87677.1"/>
    </source>
</evidence>
<evidence type="ECO:0000256" key="2">
    <source>
        <dbReference type="SAM" id="SignalP"/>
    </source>
</evidence>
<keyword evidence="2" id="KW-0732">Signal</keyword>
<dbReference type="AlphaFoldDB" id="A0A919A6F0"/>
<sequence length="86" mass="8575">MALPQTRKLALATATALALLTAGLAWQATAADADGSGRPGSAGKGAASDTVSSERVEHAPGAAGDHWTPERMRSAEPAPMPVLPGT</sequence>
<gene>
    <name evidence="3" type="ORF">GCM10018785_64010</name>
</gene>
<reference evidence="3" key="2">
    <citation type="submission" date="2020-09" db="EMBL/GenBank/DDBJ databases">
        <authorList>
            <person name="Sun Q."/>
            <person name="Ohkuma M."/>
        </authorList>
    </citation>
    <scope>NUCLEOTIDE SEQUENCE</scope>
    <source>
        <strain evidence="3">JCM 4784</strain>
    </source>
</reference>
<feature type="signal peptide" evidence="2">
    <location>
        <begin position="1"/>
        <end position="30"/>
    </location>
</feature>
<evidence type="ECO:0000256" key="1">
    <source>
        <dbReference type="SAM" id="MobiDB-lite"/>
    </source>
</evidence>
<name>A0A919A6F0_9ACTN</name>
<feature type="region of interest" description="Disordered" evidence="1">
    <location>
        <begin position="29"/>
        <end position="86"/>
    </location>
</feature>
<keyword evidence="4" id="KW-1185">Reference proteome</keyword>